<dbReference type="WBParaSite" id="ECPE_0000703001-mRNA-1">
    <property type="protein sequence ID" value="ECPE_0000703001-mRNA-1"/>
    <property type="gene ID" value="ECPE_0000703001"/>
</dbReference>
<accession>A0A183AJ81</accession>
<reference evidence="1" key="1">
    <citation type="submission" date="2016-06" db="UniProtKB">
        <authorList>
            <consortium name="WormBaseParasite"/>
        </authorList>
    </citation>
    <scope>IDENTIFICATION</scope>
</reference>
<evidence type="ECO:0000313" key="1">
    <source>
        <dbReference type="WBParaSite" id="ECPE_0000703001-mRNA-1"/>
    </source>
</evidence>
<name>A0A183AJ81_9TREM</name>
<protein>
    <submittedName>
        <fullName evidence="1">PAZ domain-containing protein</fullName>
    </submittedName>
</protein>
<organism evidence="1">
    <name type="scientific">Echinostoma caproni</name>
    <dbReference type="NCBI Taxonomy" id="27848"/>
    <lineage>
        <taxon>Eukaryota</taxon>
        <taxon>Metazoa</taxon>
        <taxon>Spiralia</taxon>
        <taxon>Lophotrochozoa</taxon>
        <taxon>Platyhelminthes</taxon>
        <taxon>Trematoda</taxon>
        <taxon>Digenea</taxon>
        <taxon>Plagiorchiida</taxon>
        <taxon>Echinostomata</taxon>
        <taxon>Echinostomatoidea</taxon>
        <taxon>Echinostomatidae</taxon>
        <taxon>Echinostoma</taxon>
    </lineage>
</organism>
<dbReference type="AlphaFoldDB" id="A0A183AJ81"/>
<proteinExistence type="predicted"/>
<sequence>LYYKNQPVSQDELTTLNETVVRTDLQQLKLPDKILEAFYRSPKLTFKSIDISKTDGRTKLRFGFPKRFFDTNEIDPSCNLHEMLQWGFANAVNTKGYHFGSIITIQTPDVIQFIAMVRERWSLDKSCEDQTQICEAYRDEVRRLITTALYPVKFDDSSFTLTALPTTRTERRRRIAIHLELDNTDSFAPHFDSTCPTLIWSLNEAFVQLINVEKTGVFIEELISLTNSTTTIQVSGTLKHKGMAVAANTWKQKNTCTVMKQLANLKVNGSVFQIMYTYGLKRVTNFQIVPDGDTLKVQYVLRYPKSFFVDSKINPNCDFVNQIEWALKHTTGFTGYHLGEDIGVKSDMETLTQPFEIEVLTKSTLKGTTCTNPLQPCTPYRAKLCEIIQGAFACELVPPDTKACQVYFIPDPSYGLRAEVTLQLSQGNLGLYPIDINCPTYGAIFKKTFTDLYGDTGVTIVSFPGQLNSTGECFREMPDAILTMVYTYGTKEIMDLADAQGKVNFKVSYPKSYFVNSGIDPTCNLAEMLQWGFRNTQNVKSYHLGKDATVTRMNGKLI</sequence>